<keyword evidence="2" id="KW-1185">Reference proteome</keyword>
<dbReference type="RefSeq" id="WP_196816967.1">
    <property type="nucleotide sequence ID" value="NZ_CP012850.1"/>
</dbReference>
<protein>
    <submittedName>
        <fullName evidence="1">Uncharacterized protein</fullName>
    </submittedName>
</protein>
<dbReference type="OrthoDB" id="13091at2157"/>
<evidence type="ECO:0000313" key="1">
    <source>
        <dbReference type="EMBL" id="ALI34272.1"/>
    </source>
</evidence>
<dbReference type="KEGG" id="taa:NMY3_00058"/>
<dbReference type="EMBL" id="CP012850">
    <property type="protein sequence ID" value="ALI34272.1"/>
    <property type="molecule type" value="Genomic_DNA"/>
</dbReference>
<sequence>MLNSCSFRKLKESNYKFPLITTIVNNPDILLAIYLDSLILPLSELTIIWDKRMLGHILKGYREIIYHVEKLSKQKGIKFRVITESSENSVCFLKSLRYCDIRCLNNIQDNFQISDNRICIKPLFNPLNKDPDRILWSNSEYMINRKQSLFHSLWEKAKPLSREKN</sequence>
<dbReference type="Proteomes" id="UP000058925">
    <property type="component" value="Chromosome"/>
</dbReference>
<dbReference type="GeneID" id="60420285"/>
<proteinExistence type="predicted"/>
<accession>A0A654M5D6</accession>
<gene>
    <name evidence="1" type="ORF">NMY3_00058</name>
</gene>
<organism evidence="1 2">
    <name type="scientific">Candidatus Nitrosocosmicus oleophilus</name>
    <dbReference type="NCBI Taxonomy" id="1353260"/>
    <lineage>
        <taxon>Archaea</taxon>
        <taxon>Nitrososphaerota</taxon>
        <taxon>Nitrososphaeria</taxon>
        <taxon>Nitrososphaerales</taxon>
        <taxon>Nitrososphaeraceae</taxon>
        <taxon>Candidatus Nitrosocosmicus</taxon>
    </lineage>
</organism>
<name>A0A654M5D6_9ARCH</name>
<dbReference type="AlphaFoldDB" id="A0A654M5D6"/>
<evidence type="ECO:0000313" key="2">
    <source>
        <dbReference type="Proteomes" id="UP000058925"/>
    </source>
</evidence>
<reference evidence="2" key="1">
    <citation type="submission" date="2015-10" db="EMBL/GenBank/DDBJ databases">
        <title>Niche specialization of a soil ammonia-oxidizing archaeon, Candidatus Nitrosocosmicus oleophilus.</title>
        <authorList>
            <person name="Jung M.-Y."/>
            <person name="Rhee S.-K."/>
        </authorList>
    </citation>
    <scope>NUCLEOTIDE SEQUENCE [LARGE SCALE GENOMIC DNA]</scope>
    <source>
        <strain evidence="2">MY3</strain>
    </source>
</reference>